<evidence type="ECO:0000256" key="4">
    <source>
        <dbReference type="ARBA" id="ARBA00022729"/>
    </source>
</evidence>
<gene>
    <name evidence="5" type="ORF">NIDE3398</name>
</gene>
<dbReference type="InterPro" id="IPR050490">
    <property type="entry name" value="Bact_solute-bd_prot1"/>
</dbReference>
<proteinExistence type="inferred from homology"/>
<keyword evidence="5" id="KW-0762">Sugar transport</keyword>
<dbReference type="InterPro" id="IPR006059">
    <property type="entry name" value="SBP"/>
</dbReference>
<reference evidence="5 6" key="1">
    <citation type="journal article" date="2010" name="Proc. Natl. Acad. Sci. U.S.A.">
        <title>A Nitrospira metagenome illuminates the physiology and evolution of globally important nitrite-oxidizing bacteria.</title>
        <authorList>
            <person name="Lucker S."/>
            <person name="Wagner M."/>
            <person name="Maixner F."/>
            <person name="Pelletier E."/>
            <person name="Koch H."/>
            <person name="Vacherie B."/>
            <person name="Rattei T."/>
            <person name="Sinninghe Damste J."/>
            <person name="Spieck E."/>
            <person name="Le Paslier D."/>
            <person name="Daims H."/>
        </authorList>
    </citation>
    <scope>NUCLEOTIDE SEQUENCE [LARGE SCALE GENOMIC DNA]</scope>
</reference>
<dbReference type="PANTHER" id="PTHR43649">
    <property type="entry name" value="ARABINOSE-BINDING PROTEIN-RELATED"/>
    <property type="match status" value="1"/>
</dbReference>
<sequence>MRAFFTYSCLQSVPRHPSRGSHQRHRRAALLLAWLVLFGPPLNDSIAGEPAAPPKRQTASITLRFVSWKPDHPRVWDEALAEFTKTHPDISVVRELAPHSSTAYHDLLTQKLKNRDATVDVFFMDVIWVPEFAEAGWARRLDERFTPALREEFLPATIEVGRYADHFYGVPSRIDAGLLYYRSDLLTKYGFPPPTTWDELARQAETIVEGEQPRNPTLRGYTAQFKQYEGLVCNMLEFIDSHGGSLLTADGTHSALAKPEALAAVQFVRDRVIGRLASRAALTYQEPESLSVFLQGHAVFHRNWPYAWELANNQTRSTVAGQVAVMPLPGFTPGRTTAALGGWLYGISAYSQHPDEAWALIEFLSSQAMQKKFTQEAGIAPSRQSLFSDPDLLAAAPQLRNHFAVLRSATARPRSPLYPAISHALQRYFSRALAIDDLDLAHEATVADAQINRLLSLTEPVP</sequence>
<dbReference type="EMBL" id="FP929003">
    <property type="protein sequence ID" value="CBK43084.1"/>
    <property type="molecule type" value="Genomic_DNA"/>
</dbReference>
<evidence type="ECO:0000313" key="5">
    <source>
        <dbReference type="EMBL" id="CBK43084.1"/>
    </source>
</evidence>
<keyword evidence="4" id="KW-0732">Signal</keyword>
<dbReference type="SUPFAM" id="SSF53850">
    <property type="entry name" value="Periplasmic binding protein-like II"/>
    <property type="match status" value="1"/>
</dbReference>
<keyword evidence="3" id="KW-0813">Transport</keyword>
<dbReference type="STRING" id="330214.NIDE3398"/>
<name>D8PIJ7_9BACT</name>
<dbReference type="eggNOG" id="COG1653">
    <property type="taxonomic scope" value="Bacteria"/>
</dbReference>
<keyword evidence="6" id="KW-1185">Reference proteome</keyword>
<dbReference type="PANTHER" id="PTHR43649:SF34">
    <property type="entry name" value="ABC TRANSPORTER PERIPLASMIC-BINDING PROTEIN YCJN-RELATED"/>
    <property type="match status" value="1"/>
</dbReference>
<organism evidence="5 6">
    <name type="scientific">Nitrospira defluvii</name>
    <dbReference type="NCBI Taxonomy" id="330214"/>
    <lineage>
        <taxon>Bacteria</taxon>
        <taxon>Pseudomonadati</taxon>
        <taxon>Nitrospirota</taxon>
        <taxon>Nitrospiria</taxon>
        <taxon>Nitrospirales</taxon>
        <taxon>Nitrospiraceae</taxon>
        <taxon>Nitrospira</taxon>
    </lineage>
</organism>
<dbReference type="Proteomes" id="UP000001660">
    <property type="component" value="Chromosome"/>
</dbReference>
<evidence type="ECO:0000256" key="2">
    <source>
        <dbReference type="ARBA" id="ARBA00008520"/>
    </source>
</evidence>
<dbReference type="Pfam" id="PF01547">
    <property type="entry name" value="SBP_bac_1"/>
    <property type="match status" value="1"/>
</dbReference>
<evidence type="ECO:0000256" key="3">
    <source>
        <dbReference type="ARBA" id="ARBA00022448"/>
    </source>
</evidence>
<accession>D8PIJ7</accession>
<evidence type="ECO:0000256" key="1">
    <source>
        <dbReference type="ARBA" id="ARBA00004418"/>
    </source>
</evidence>
<comment type="subcellular location">
    <subcellularLocation>
        <location evidence="1">Periplasm</location>
    </subcellularLocation>
</comment>
<dbReference type="HOGENOM" id="CLU_031285_9_1_0"/>
<dbReference type="Gene3D" id="3.40.190.10">
    <property type="entry name" value="Periplasmic binding protein-like II"/>
    <property type="match status" value="2"/>
</dbReference>
<protein>
    <submittedName>
        <fullName evidence="5">Putative ABC-type sugar transport system, periplasmic binding component</fullName>
    </submittedName>
</protein>
<dbReference type="GO" id="GO:0042597">
    <property type="term" value="C:periplasmic space"/>
    <property type="evidence" value="ECO:0007669"/>
    <property type="project" value="UniProtKB-SubCell"/>
</dbReference>
<comment type="similarity">
    <text evidence="2">Belongs to the bacterial solute-binding protein 1 family.</text>
</comment>
<evidence type="ECO:0000313" key="6">
    <source>
        <dbReference type="Proteomes" id="UP000001660"/>
    </source>
</evidence>
<dbReference type="OrthoDB" id="9808332at2"/>
<dbReference type="CDD" id="cd14750">
    <property type="entry name" value="PBP2_TMBP"/>
    <property type="match status" value="1"/>
</dbReference>
<dbReference type="KEGG" id="nde:NIDE3398"/>
<dbReference type="AlphaFoldDB" id="D8PIJ7"/>